<evidence type="ECO:0000313" key="11">
    <source>
        <dbReference type="Proteomes" id="UP000260828"/>
    </source>
</evidence>
<organism evidence="8 10">
    <name type="scientific">Anaerotruncus colihominis</name>
    <dbReference type="NCBI Taxonomy" id="169435"/>
    <lineage>
        <taxon>Bacteria</taxon>
        <taxon>Bacillati</taxon>
        <taxon>Bacillota</taxon>
        <taxon>Clostridia</taxon>
        <taxon>Eubacteriales</taxon>
        <taxon>Oscillospiraceae</taxon>
        <taxon>Anaerotruncus</taxon>
    </lineage>
</organism>
<gene>
    <name evidence="9" type="ORF">DXC40_10740</name>
    <name evidence="8" type="ORF">ERS852551_02967</name>
</gene>
<dbReference type="Proteomes" id="UP000095765">
    <property type="component" value="Unassembled WGS sequence"/>
</dbReference>
<keyword evidence="7" id="KW-0472">Membrane</keyword>
<protein>
    <submittedName>
        <fullName evidence="8">Zn-dependent proteases</fullName>
    </submittedName>
</protein>
<reference evidence="9 11" key="2">
    <citation type="submission" date="2018-08" db="EMBL/GenBank/DDBJ databases">
        <title>A genome reference for cultivated species of the human gut microbiota.</title>
        <authorList>
            <person name="Zou Y."/>
            <person name="Xue W."/>
            <person name="Luo G."/>
        </authorList>
    </citation>
    <scope>NUCLEOTIDE SEQUENCE [LARGE SCALE GENOMIC DNA]</scope>
    <source>
        <strain evidence="9 11">TF05-12AC</strain>
    </source>
</reference>
<dbReference type="EMBL" id="CZBE01000023">
    <property type="protein sequence ID" value="CUQ06179.1"/>
    <property type="molecule type" value="Genomic_DNA"/>
</dbReference>
<comment type="similarity">
    <text evidence="2">Belongs to the peptidase M50B family.</text>
</comment>
<keyword evidence="4" id="KW-0378">Hydrolase</keyword>
<feature type="transmembrane region" description="Helical" evidence="7">
    <location>
        <begin position="146"/>
        <end position="167"/>
    </location>
</feature>
<evidence type="ECO:0000256" key="3">
    <source>
        <dbReference type="ARBA" id="ARBA00022670"/>
    </source>
</evidence>
<proteinExistence type="inferred from homology"/>
<dbReference type="AlphaFoldDB" id="A0A174TH05"/>
<evidence type="ECO:0000256" key="1">
    <source>
        <dbReference type="ARBA" id="ARBA00001947"/>
    </source>
</evidence>
<evidence type="ECO:0000256" key="5">
    <source>
        <dbReference type="ARBA" id="ARBA00022833"/>
    </source>
</evidence>
<keyword evidence="5" id="KW-0862">Zinc</keyword>
<feature type="transmembrane region" description="Helical" evidence="7">
    <location>
        <begin position="6"/>
        <end position="26"/>
    </location>
</feature>
<dbReference type="GO" id="GO:0008237">
    <property type="term" value="F:metallopeptidase activity"/>
    <property type="evidence" value="ECO:0007669"/>
    <property type="project" value="UniProtKB-KW"/>
</dbReference>
<keyword evidence="3 8" id="KW-0645">Protease</keyword>
<reference evidence="8 10" key="1">
    <citation type="submission" date="2015-09" db="EMBL/GenBank/DDBJ databases">
        <authorList>
            <consortium name="Pathogen Informatics"/>
        </authorList>
    </citation>
    <scope>NUCLEOTIDE SEQUENCE [LARGE SCALE GENOMIC DNA]</scope>
    <source>
        <strain evidence="8 10">2789STDY5834939</strain>
    </source>
</reference>
<comment type="cofactor">
    <cofactor evidence="1">
        <name>Zn(2+)</name>
        <dbReference type="ChEBI" id="CHEBI:29105"/>
    </cofactor>
</comment>
<dbReference type="RefSeq" id="WP_006874136.1">
    <property type="nucleotide sequence ID" value="NZ_CABIWA010000017.1"/>
</dbReference>
<dbReference type="EMBL" id="QVME01000005">
    <property type="protein sequence ID" value="RGE67279.1"/>
    <property type="molecule type" value="Genomic_DNA"/>
</dbReference>
<dbReference type="GO" id="GO:0006508">
    <property type="term" value="P:proteolysis"/>
    <property type="evidence" value="ECO:0007669"/>
    <property type="project" value="UniProtKB-KW"/>
</dbReference>
<evidence type="ECO:0000313" key="10">
    <source>
        <dbReference type="Proteomes" id="UP000095765"/>
    </source>
</evidence>
<sequence>MGFKFHGTHYFFTFGFFMVLALYMLFDRTGAGLPALCCVALHECGHIAAMHLVGARVTDLQFCAFGVRMKKQGLLSYGQEAAVYFGGAAANLAALAAVFPFAGWNLFTTANAALAVFNLLPIGRLDGGVLLHLLLCRAGGLERADLLRRVIGFVILTPLFAGGFWLLMRGNCTLLFTAVYLAVTLLCA</sequence>
<accession>A0A174TH05</accession>
<evidence type="ECO:0000256" key="7">
    <source>
        <dbReference type="SAM" id="Phobius"/>
    </source>
</evidence>
<keyword evidence="6" id="KW-0482">Metalloprotease</keyword>
<name>A0A174TH05_9FIRM</name>
<evidence type="ECO:0000256" key="2">
    <source>
        <dbReference type="ARBA" id="ARBA00007931"/>
    </source>
</evidence>
<keyword evidence="7" id="KW-0812">Transmembrane</keyword>
<evidence type="ECO:0000256" key="4">
    <source>
        <dbReference type="ARBA" id="ARBA00022801"/>
    </source>
</evidence>
<dbReference type="PANTHER" id="PTHR39188">
    <property type="entry name" value="MEMBRANE-ASSOCIATED ZINC METALLOPROTEASE M50B"/>
    <property type="match status" value="1"/>
</dbReference>
<evidence type="ECO:0000313" key="9">
    <source>
        <dbReference type="EMBL" id="RGE67279.1"/>
    </source>
</evidence>
<dbReference type="Proteomes" id="UP000260828">
    <property type="component" value="Unassembled WGS sequence"/>
</dbReference>
<keyword evidence="7" id="KW-1133">Transmembrane helix</keyword>
<evidence type="ECO:0000256" key="6">
    <source>
        <dbReference type="ARBA" id="ARBA00023049"/>
    </source>
</evidence>
<evidence type="ECO:0000313" key="8">
    <source>
        <dbReference type="EMBL" id="CUQ06179.1"/>
    </source>
</evidence>
<feature type="transmembrane region" description="Helical" evidence="7">
    <location>
        <begin position="114"/>
        <end position="134"/>
    </location>
</feature>
<dbReference type="PANTHER" id="PTHR39188:SF3">
    <property type="entry name" value="STAGE IV SPORULATION PROTEIN FB"/>
    <property type="match status" value="1"/>
</dbReference>
<feature type="transmembrane region" description="Helical" evidence="7">
    <location>
        <begin position="81"/>
        <end position="102"/>
    </location>
</feature>
<dbReference type="GeneID" id="72462681"/>
<dbReference type="OrthoDB" id="166377at2"/>